<sequence length="68" mass="7728">MTEAKVPKTDSQPNQDAELTKEAISEEQEKPTNVDFDKDYEASQQYNTGNMSKDTEEEEEDNEVTPSL</sequence>
<evidence type="ECO:0000256" key="1">
    <source>
        <dbReference type="SAM" id="MobiDB-lite"/>
    </source>
</evidence>
<name>A0A8J7JUN1_9CYAN</name>
<proteinExistence type="predicted"/>
<dbReference type="AlphaFoldDB" id="A0A8J7JUN1"/>
<dbReference type="RefSeq" id="WP_193920657.1">
    <property type="nucleotide sequence ID" value="NZ_JADEWL010000037.1"/>
</dbReference>
<feature type="compositionally biased region" description="Acidic residues" evidence="1">
    <location>
        <begin position="55"/>
        <end position="68"/>
    </location>
</feature>
<comment type="caution">
    <text evidence="2">The sequence shown here is derived from an EMBL/GenBank/DDBJ whole genome shotgun (WGS) entry which is preliminary data.</text>
</comment>
<reference evidence="2" key="1">
    <citation type="submission" date="2020-10" db="EMBL/GenBank/DDBJ databases">
        <authorList>
            <person name="Castelo-Branco R."/>
            <person name="Eusebio N."/>
            <person name="Adriana R."/>
            <person name="Vieira A."/>
            <person name="Brugerolle De Fraissinette N."/>
            <person name="Rezende De Castro R."/>
            <person name="Schneider M.P."/>
            <person name="Vasconcelos V."/>
            <person name="Leao P.N."/>
        </authorList>
    </citation>
    <scope>NUCLEOTIDE SEQUENCE</scope>
    <source>
        <strain evidence="2">LEGE 06105</strain>
    </source>
</reference>
<accession>A0A8J7JUN1</accession>
<gene>
    <name evidence="2" type="ORF">IQ247_13115</name>
</gene>
<dbReference type="Proteomes" id="UP000620559">
    <property type="component" value="Unassembled WGS sequence"/>
</dbReference>
<dbReference type="EMBL" id="JADEWL010000037">
    <property type="protein sequence ID" value="MBE9213595.1"/>
    <property type="molecule type" value="Genomic_DNA"/>
</dbReference>
<feature type="compositionally biased region" description="Polar residues" evidence="1">
    <location>
        <begin position="42"/>
        <end position="52"/>
    </location>
</feature>
<protein>
    <submittedName>
        <fullName evidence="2">Uncharacterized protein</fullName>
    </submittedName>
</protein>
<feature type="compositionally biased region" description="Basic and acidic residues" evidence="1">
    <location>
        <begin position="18"/>
        <end position="41"/>
    </location>
</feature>
<keyword evidence="3" id="KW-1185">Reference proteome</keyword>
<organism evidence="2 3">
    <name type="scientific">Plectonema cf. radiosum LEGE 06105</name>
    <dbReference type="NCBI Taxonomy" id="945769"/>
    <lineage>
        <taxon>Bacteria</taxon>
        <taxon>Bacillati</taxon>
        <taxon>Cyanobacteriota</taxon>
        <taxon>Cyanophyceae</taxon>
        <taxon>Oscillatoriophycideae</taxon>
        <taxon>Oscillatoriales</taxon>
        <taxon>Microcoleaceae</taxon>
        <taxon>Plectonema</taxon>
    </lineage>
</organism>
<evidence type="ECO:0000313" key="3">
    <source>
        <dbReference type="Proteomes" id="UP000620559"/>
    </source>
</evidence>
<evidence type="ECO:0000313" key="2">
    <source>
        <dbReference type="EMBL" id="MBE9213595.1"/>
    </source>
</evidence>
<feature type="region of interest" description="Disordered" evidence="1">
    <location>
        <begin position="1"/>
        <end position="68"/>
    </location>
</feature>